<dbReference type="SUPFAM" id="SSF53756">
    <property type="entry name" value="UDP-Glycosyltransferase/glycogen phosphorylase"/>
    <property type="match status" value="1"/>
</dbReference>
<dbReference type="AlphaFoldDB" id="T0YXC4"/>
<feature type="non-terminal residue" evidence="1">
    <location>
        <position position="164"/>
    </location>
</feature>
<comment type="caution">
    <text evidence="1">The sequence shown here is derived from an EMBL/GenBank/DDBJ whole genome shotgun (WGS) entry which is preliminary data.</text>
</comment>
<name>T0YXC4_9ZZZZ</name>
<sequence>MTPLIEELQTNLPNARIDVLSACPAAHEVFEGFPGVYRVHELPFRGVRHPLRYAGTLLRVCRVGYDIVIDPCQNSWTARFLTRWIPGRLKIGFMHPRRKRGLDVSIPFKDAPRHMGAYPVYLVRRALFDLDPEASRADEAALAVRLSPAERQLGRQEIHRLAGD</sequence>
<keyword evidence="1" id="KW-0808">Transferase</keyword>
<gene>
    <name evidence="1" type="ORF">B1B_16024</name>
</gene>
<reference evidence="1" key="1">
    <citation type="submission" date="2013-08" db="EMBL/GenBank/DDBJ databases">
        <authorList>
            <person name="Mendez C."/>
            <person name="Richter M."/>
            <person name="Ferrer M."/>
            <person name="Sanchez J."/>
        </authorList>
    </citation>
    <scope>NUCLEOTIDE SEQUENCE</scope>
</reference>
<proteinExistence type="predicted"/>
<accession>T0YXC4</accession>
<protein>
    <submittedName>
        <fullName evidence="1">ADP-heptose:LPS heptosyltransferase-like protein</fullName>
    </submittedName>
</protein>
<organism evidence="1">
    <name type="scientific">mine drainage metagenome</name>
    <dbReference type="NCBI Taxonomy" id="410659"/>
    <lineage>
        <taxon>unclassified sequences</taxon>
        <taxon>metagenomes</taxon>
        <taxon>ecological metagenomes</taxon>
    </lineage>
</organism>
<dbReference type="Gene3D" id="3.40.50.2000">
    <property type="entry name" value="Glycogen Phosphorylase B"/>
    <property type="match status" value="1"/>
</dbReference>
<evidence type="ECO:0000313" key="1">
    <source>
        <dbReference type="EMBL" id="EQD37698.1"/>
    </source>
</evidence>
<dbReference type="GO" id="GO:0016740">
    <property type="term" value="F:transferase activity"/>
    <property type="evidence" value="ECO:0007669"/>
    <property type="project" value="UniProtKB-KW"/>
</dbReference>
<reference evidence="1" key="2">
    <citation type="journal article" date="2014" name="ISME J.">
        <title>Microbial stratification in low pH oxic and suboxic macroscopic growths along an acid mine drainage.</title>
        <authorList>
            <person name="Mendez-Garcia C."/>
            <person name="Mesa V."/>
            <person name="Sprenger R.R."/>
            <person name="Richter M."/>
            <person name="Diez M.S."/>
            <person name="Solano J."/>
            <person name="Bargiela R."/>
            <person name="Golyshina O.V."/>
            <person name="Manteca A."/>
            <person name="Ramos J.L."/>
            <person name="Gallego J.R."/>
            <person name="Llorente I."/>
            <person name="Martins Dos Santos V.A."/>
            <person name="Jensen O.N."/>
            <person name="Pelaez A.I."/>
            <person name="Sanchez J."/>
            <person name="Ferrer M."/>
        </authorList>
    </citation>
    <scope>NUCLEOTIDE SEQUENCE</scope>
</reference>
<dbReference type="EMBL" id="AUZY01010656">
    <property type="protein sequence ID" value="EQD37698.1"/>
    <property type="molecule type" value="Genomic_DNA"/>
</dbReference>